<feature type="region of interest" description="Disordered" evidence="1">
    <location>
        <begin position="164"/>
        <end position="190"/>
    </location>
</feature>
<name>A0A644ZFK4_9ZZZZ</name>
<feature type="compositionally biased region" description="Basic and acidic residues" evidence="1">
    <location>
        <begin position="180"/>
        <end position="190"/>
    </location>
</feature>
<proteinExistence type="predicted"/>
<accession>A0A644ZFK4</accession>
<evidence type="ECO:0000256" key="1">
    <source>
        <dbReference type="SAM" id="MobiDB-lite"/>
    </source>
</evidence>
<sequence length="190" mass="20861">MHQICWYIARGRLEISRSSIQVLRLIQPETCDDQSRSHSNRFNNTMERDTACGNSVRCLCCARGRVLYAVVCQRTVLQYVRLWFAGGSAGRRRSGRSGLPGRTGRSHAKSDSALHSERGYHAGNGTAPNKTRRQGILGHAARPALRCGFGNADLRRHGHYLAKGGGRRAAHSRGGIPHCRASERETGAAV</sequence>
<feature type="region of interest" description="Disordered" evidence="1">
    <location>
        <begin position="89"/>
        <end position="132"/>
    </location>
</feature>
<comment type="caution">
    <text evidence="2">The sequence shown here is derived from an EMBL/GenBank/DDBJ whole genome shotgun (WGS) entry which is preliminary data.</text>
</comment>
<evidence type="ECO:0000313" key="2">
    <source>
        <dbReference type="EMBL" id="MPM39088.1"/>
    </source>
</evidence>
<gene>
    <name evidence="2" type="ORF">SDC9_85720</name>
</gene>
<dbReference type="EMBL" id="VSSQ01008517">
    <property type="protein sequence ID" value="MPM39088.1"/>
    <property type="molecule type" value="Genomic_DNA"/>
</dbReference>
<organism evidence="2">
    <name type="scientific">bioreactor metagenome</name>
    <dbReference type="NCBI Taxonomy" id="1076179"/>
    <lineage>
        <taxon>unclassified sequences</taxon>
        <taxon>metagenomes</taxon>
        <taxon>ecological metagenomes</taxon>
    </lineage>
</organism>
<dbReference type="AlphaFoldDB" id="A0A644ZFK4"/>
<protein>
    <submittedName>
        <fullName evidence="2">Uncharacterized protein</fullName>
    </submittedName>
</protein>
<feature type="compositionally biased region" description="Basic and acidic residues" evidence="1">
    <location>
        <begin position="108"/>
        <end position="120"/>
    </location>
</feature>
<reference evidence="2" key="1">
    <citation type="submission" date="2019-08" db="EMBL/GenBank/DDBJ databases">
        <authorList>
            <person name="Kucharzyk K."/>
            <person name="Murdoch R.W."/>
            <person name="Higgins S."/>
            <person name="Loffler F."/>
        </authorList>
    </citation>
    <scope>NUCLEOTIDE SEQUENCE</scope>
</reference>